<organism evidence="4 5">
    <name type="scientific">Aduncisulcus paluster</name>
    <dbReference type="NCBI Taxonomy" id="2918883"/>
    <lineage>
        <taxon>Eukaryota</taxon>
        <taxon>Metamonada</taxon>
        <taxon>Carpediemonas-like organisms</taxon>
        <taxon>Aduncisulcus</taxon>
    </lineage>
</organism>
<accession>A0ABQ5K1L2</accession>
<proteinExistence type="predicted"/>
<keyword evidence="3" id="KW-0732">Signal</keyword>
<keyword evidence="2" id="KW-0812">Transmembrane</keyword>
<evidence type="ECO:0000256" key="2">
    <source>
        <dbReference type="SAM" id="Phobius"/>
    </source>
</evidence>
<name>A0ABQ5K1L2_9EUKA</name>
<feature type="signal peptide" evidence="3">
    <location>
        <begin position="1"/>
        <end position="20"/>
    </location>
</feature>
<keyword evidence="5" id="KW-1185">Reference proteome</keyword>
<reference evidence="4" key="1">
    <citation type="submission" date="2022-03" db="EMBL/GenBank/DDBJ databases">
        <title>Draft genome sequence of Aduncisulcus paluster, a free-living microaerophilic Fornicata.</title>
        <authorList>
            <person name="Yuyama I."/>
            <person name="Kume K."/>
            <person name="Tamura T."/>
            <person name="Inagaki Y."/>
            <person name="Hashimoto T."/>
        </authorList>
    </citation>
    <scope>NUCLEOTIDE SEQUENCE</scope>
    <source>
        <strain evidence="4">NY0171</strain>
    </source>
</reference>
<feature type="transmembrane region" description="Helical" evidence="2">
    <location>
        <begin position="188"/>
        <end position="208"/>
    </location>
</feature>
<gene>
    <name evidence="4" type="ORF">ADUPG1_013044</name>
</gene>
<dbReference type="EMBL" id="BQXS01012588">
    <property type="protein sequence ID" value="GKT25456.1"/>
    <property type="molecule type" value="Genomic_DNA"/>
</dbReference>
<evidence type="ECO:0000313" key="4">
    <source>
        <dbReference type="EMBL" id="GKT25456.1"/>
    </source>
</evidence>
<keyword evidence="2" id="KW-1133">Transmembrane helix</keyword>
<protein>
    <submittedName>
        <fullName evidence="4">Uncharacterized protein</fullName>
    </submittedName>
</protein>
<feature type="chain" id="PRO_5046694020" evidence="3">
    <location>
        <begin position="21"/>
        <end position="241"/>
    </location>
</feature>
<keyword evidence="2" id="KW-0472">Membrane</keyword>
<sequence>MRISICALIVFLSIISYCFTEVSSISHAVHVFDSEGILSIKDKESIGELNTQAVLAHIALESTARSSPYYSLFGKIVRNSISPSPALFVICDNEENLGKLHSLLNSSPVLSFSINTENVIMPRTLSNEIVVESFSNLTEKQLSNYKGVVIGISTHRYDPNLVLFQSPTSVSKLTADISETSSLIQTQLTIWVVCIVTAVIILGVYYTARDDDKDPELYSMDSGADDLQSVSGEPWETDISL</sequence>
<evidence type="ECO:0000256" key="3">
    <source>
        <dbReference type="SAM" id="SignalP"/>
    </source>
</evidence>
<comment type="caution">
    <text evidence="4">The sequence shown here is derived from an EMBL/GenBank/DDBJ whole genome shotgun (WGS) entry which is preliminary data.</text>
</comment>
<evidence type="ECO:0000256" key="1">
    <source>
        <dbReference type="SAM" id="MobiDB-lite"/>
    </source>
</evidence>
<evidence type="ECO:0000313" key="5">
    <source>
        <dbReference type="Proteomes" id="UP001057375"/>
    </source>
</evidence>
<feature type="region of interest" description="Disordered" evidence="1">
    <location>
        <begin position="217"/>
        <end position="241"/>
    </location>
</feature>
<dbReference type="Proteomes" id="UP001057375">
    <property type="component" value="Unassembled WGS sequence"/>
</dbReference>